<feature type="compositionally biased region" description="Low complexity" evidence="5">
    <location>
        <begin position="249"/>
        <end position="265"/>
    </location>
</feature>
<keyword evidence="1" id="KW-0479">Metal-binding</keyword>
<feature type="domain" description="C2H2-type" evidence="6">
    <location>
        <begin position="339"/>
        <end position="369"/>
    </location>
</feature>
<evidence type="ECO:0000256" key="3">
    <source>
        <dbReference type="ARBA" id="ARBA00022833"/>
    </source>
</evidence>
<dbReference type="Gene3D" id="3.30.160.60">
    <property type="entry name" value="Classic Zinc Finger"/>
    <property type="match status" value="2"/>
</dbReference>
<keyword evidence="3" id="KW-0862">Zinc</keyword>
<sequence>MSGQHPLADAVAFPTAGLWSPQMHQPTLAPAALATAASLDAAAAAATFSSVGCSTQPSYIGDLLLRTHPAVMNAAMAVEPLLRSLHLGVPYHQHAWLSPHDVAALPCQPHSPGERAAAAAPHDVPPSAFSDFHFTPKPRSPPAPAFLSAASDPFLPAIPGSLLPASLSQAASPFAGLSVNPMLLVPPEPNRASAASESADGLSRARPEAVGSAAHAAPEDAGPVRRGRGRGPARHDHIQGYSRRHGTRASAQPAPAPAGGSSAPKDSPPRTPQSPASSTAAAPMVALPPEQHIERDERGVRKASDPSSYRFPCTMCDRAFTRKYNLDAHLLVHQNIKPYKCMHSGCTEAFVRKYDLKRHDRTIHERRSFARCPHCSLVLARSDSFRKHTRICTSLTGQGRAVLSNGDESSDDGSFTADTDAASTSSRGTKRKG</sequence>
<feature type="region of interest" description="Disordered" evidence="5">
    <location>
        <begin position="403"/>
        <end position="433"/>
    </location>
</feature>
<reference evidence="7 8" key="1">
    <citation type="submission" date="2023-09" db="EMBL/GenBank/DDBJ databases">
        <title>Pangenome analysis of Batrachochytrium dendrobatidis and related Chytrids.</title>
        <authorList>
            <person name="Yacoub M.N."/>
            <person name="Stajich J.E."/>
            <person name="James T.Y."/>
        </authorList>
    </citation>
    <scope>NUCLEOTIDE SEQUENCE [LARGE SCALE GENOMIC DNA]</scope>
    <source>
        <strain evidence="7 8">JEL0888</strain>
    </source>
</reference>
<feature type="compositionally biased region" description="Polar residues" evidence="5">
    <location>
        <begin position="412"/>
        <end position="427"/>
    </location>
</feature>
<keyword evidence="2 4" id="KW-0863">Zinc-finger</keyword>
<comment type="caution">
    <text evidence="7">The sequence shown here is derived from an EMBL/GenBank/DDBJ whole genome shotgun (WGS) entry which is preliminary data.</text>
</comment>
<keyword evidence="8" id="KW-1185">Reference proteome</keyword>
<dbReference type="EMBL" id="JADGIZ020000072">
    <property type="protein sequence ID" value="KAL2912251.1"/>
    <property type="molecule type" value="Genomic_DNA"/>
</dbReference>
<dbReference type="InterPro" id="IPR013087">
    <property type="entry name" value="Znf_C2H2_type"/>
</dbReference>
<dbReference type="Pfam" id="PF00096">
    <property type="entry name" value="zf-C2H2"/>
    <property type="match status" value="1"/>
</dbReference>
<dbReference type="PROSITE" id="PS50157">
    <property type="entry name" value="ZINC_FINGER_C2H2_2"/>
    <property type="match status" value="2"/>
</dbReference>
<organism evidence="7 8">
    <name type="scientific">Polyrhizophydium stewartii</name>
    <dbReference type="NCBI Taxonomy" id="2732419"/>
    <lineage>
        <taxon>Eukaryota</taxon>
        <taxon>Fungi</taxon>
        <taxon>Fungi incertae sedis</taxon>
        <taxon>Chytridiomycota</taxon>
        <taxon>Chytridiomycota incertae sedis</taxon>
        <taxon>Chytridiomycetes</taxon>
        <taxon>Rhizophydiales</taxon>
        <taxon>Rhizophydiales incertae sedis</taxon>
        <taxon>Polyrhizophydium</taxon>
    </lineage>
</organism>
<protein>
    <recommendedName>
        <fullName evidence="6">C2H2-type domain-containing protein</fullName>
    </recommendedName>
</protein>
<evidence type="ECO:0000259" key="6">
    <source>
        <dbReference type="PROSITE" id="PS50157"/>
    </source>
</evidence>
<dbReference type="SUPFAM" id="SSF57667">
    <property type="entry name" value="beta-beta-alpha zinc fingers"/>
    <property type="match status" value="1"/>
</dbReference>
<gene>
    <name evidence="7" type="ORF">HK105_208242</name>
</gene>
<feature type="domain" description="C2H2-type" evidence="6">
    <location>
        <begin position="311"/>
        <end position="338"/>
    </location>
</feature>
<dbReference type="PANTHER" id="PTHR23235:SF120">
    <property type="entry name" value="KRUPPEL-LIKE FACTOR 15"/>
    <property type="match status" value="1"/>
</dbReference>
<dbReference type="PANTHER" id="PTHR23235">
    <property type="entry name" value="KRUEPPEL-LIKE TRANSCRIPTION FACTOR"/>
    <property type="match status" value="1"/>
</dbReference>
<feature type="compositionally biased region" description="Low complexity" evidence="5">
    <location>
        <begin position="273"/>
        <end position="283"/>
    </location>
</feature>
<proteinExistence type="predicted"/>
<evidence type="ECO:0000256" key="2">
    <source>
        <dbReference type="ARBA" id="ARBA00022771"/>
    </source>
</evidence>
<evidence type="ECO:0000256" key="1">
    <source>
        <dbReference type="ARBA" id="ARBA00022723"/>
    </source>
</evidence>
<dbReference type="InterPro" id="IPR036236">
    <property type="entry name" value="Znf_C2H2_sf"/>
</dbReference>
<feature type="compositionally biased region" description="Basic and acidic residues" evidence="5">
    <location>
        <begin position="291"/>
        <end position="304"/>
    </location>
</feature>
<dbReference type="PROSITE" id="PS00028">
    <property type="entry name" value="ZINC_FINGER_C2H2_1"/>
    <property type="match status" value="2"/>
</dbReference>
<evidence type="ECO:0000256" key="5">
    <source>
        <dbReference type="SAM" id="MobiDB-lite"/>
    </source>
</evidence>
<feature type="region of interest" description="Disordered" evidence="5">
    <location>
        <begin position="188"/>
        <end position="307"/>
    </location>
</feature>
<dbReference type="Proteomes" id="UP001527925">
    <property type="component" value="Unassembled WGS sequence"/>
</dbReference>
<evidence type="ECO:0000313" key="7">
    <source>
        <dbReference type="EMBL" id="KAL2912251.1"/>
    </source>
</evidence>
<evidence type="ECO:0000313" key="8">
    <source>
        <dbReference type="Proteomes" id="UP001527925"/>
    </source>
</evidence>
<dbReference type="SMART" id="SM00355">
    <property type="entry name" value="ZnF_C2H2"/>
    <property type="match status" value="3"/>
</dbReference>
<evidence type="ECO:0000256" key="4">
    <source>
        <dbReference type="PROSITE-ProRule" id="PRU00042"/>
    </source>
</evidence>
<accession>A0ABR4MYA2</accession>
<name>A0ABR4MYA2_9FUNG</name>